<dbReference type="Proteomes" id="UP000472755">
    <property type="component" value="Unassembled WGS sequence"/>
</dbReference>
<dbReference type="EMBL" id="WMZU01000015">
    <property type="protein sequence ID" value="MTS27729.1"/>
    <property type="molecule type" value="Genomic_DNA"/>
</dbReference>
<sequence length="161" mass="18643">MPAVWPRRCCGMLNARPGKTTGLHFRPAACRMKAERNFHMRLKPQRRYRTMTYTTRNGVRYPDLMLEEPEAAPGKYGLLRLRYLEKSDPDQLNILLLEGALNSHLAQIDRQVRGQVEQTMERLVQRTRLPDKQTDPLGWAGTMNSLRQQAEETAMELIYGS</sequence>
<dbReference type="InterPro" id="IPR026989">
    <property type="entry name" value="TnpV"/>
</dbReference>
<comment type="caution">
    <text evidence="1">The sequence shown here is derived from an EMBL/GenBank/DDBJ whole genome shotgun (WGS) entry which is preliminary data.</text>
</comment>
<evidence type="ECO:0000313" key="1">
    <source>
        <dbReference type="EMBL" id="MTS27729.1"/>
    </source>
</evidence>
<name>A0A6L6LTZ8_9FIRM</name>
<reference evidence="1 2" key="1">
    <citation type="journal article" date="2019" name="Nat. Med.">
        <title>A library of human gut bacterial isolates paired with longitudinal multiomics data enables mechanistic microbiome research.</title>
        <authorList>
            <person name="Poyet M."/>
            <person name="Groussin M."/>
            <person name="Gibbons S.M."/>
            <person name="Avila-Pacheco J."/>
            <person name="Jiang X."/>
            <person name="Kearney S.M."/>
            <person name="Perrotta A.R."/>
            <person name="Berdy B."/>
            <person name="Zhao S."/>
            <person name="Lieberman T.D."/>
            <person name="Swanson P.K."/>
            <person name="Smith M."/>
            <person name="Roesemann S."/>
            <person name="Alexander J.E."/>
            <person name="Rich S.A."/>
            <person name="Livny J."/>
            <person name="Vlamakis H."/>
            <person name="Clish C."/>
            <person name="Bullock K."/>
            <person name="Deik A."/>
            <person name="Scott J."/>
            <person name="Pierce K.A."/>
            <person name="Xavier R.J."/>
            <person name="Alm E.J."/>
        </authorList>
    </citation>
    <scope>NUCLEOTIDE SEQUENCE [LARGE SCALE GENOMIC DNA]</scope>
    <source>
        <strain evidence="1 2">BIOML-A4</strain>
    </source>
</reference>
<dbReference type="AlphaFoldDB" id="A0A6L6LTZ8"/>
<organism evidence="1 2">
    <name type="scientific">Ruthenibacterium lactatiformans</name>
    <dbReference type="NCBI Taxonomy" id="1550024"/>
    <lineage>
        <taxon>Bacteria</taxon>
        <taxon>Bacillati</taxon>
        <taxon>Bacillota</taxon>
        <taxon>Clostridia</taxon>
        <taxon>Eubacteriales</taxon>
        <taxon>Oscillospiraceae</taxon>
        <taxon>Ruthenibacterium</taxon>
    </lineage>
</organism>
<evidence type="ECO:0000313" key="2">
    <source>
        <dbReference type="Proteomes" id="UP000472755"/>
    </source>
</evidence>
<proteinExistence type="predicted"/>
<protein>
    <submittedName>
        <fullName evidence="1">TnpV protein</fullName>
    </submittedName>
</protein>
<dbReference type="Pfam" id="PF14198">
    <property type="entry name" value="TnpV"/>
    <property type="match status" value="1"/>
</dbReference>
<accession>A0A6L6LTZ8</accession>
<gene>
    <name evidence="1" type="ORF">GMD59_10570</name>
</gene>